<feature type="compositionally biased region" description="Acidic residues" evidence="2">
    <location>
        <begin position="226"/>
        <end position="241"/>
    </location>
</feature>
<feature type="compositionally biased region" description="Pro residues" evidence="2">
    <location>
        <begin position="13"/>
        <end position="26"/>
    </location>
</feature>
<evidence type="ECO:0000256" key="2">
    <source>
        <dbReference type="SAM" id="MobiDB-lite"/>
    </source>
</evidence>
<dbReference type="SUPFAM" id="SSF53474">
    <property type="entry name" value="alpha/beta-Hydrolases"/>
    <property type="match status" value="1"/>
</dbReference>
<dbReference type="InterPro" id="IPR003140">
    <property type="entry name" value="PLipase/COase/thioEstase"/>
</dbReference>
<dbReference type="GO" id="GO:0016787">
    <property type="term" value="F:hydrolase activity"/>
    <property type="evidence" value="ECO:0007669"/>
    <property type="project" value="UniProtKB-KW"/>
</dbReference>
<evidence type="ECO:0000313" key="4">
    <source>
        <dbReference type="EMBL" id="KAK8238211.1"/>
    </source>
</evidence>
<evidence type="ECO:0000259" key="3">
    <source>
        <dbReference type="Pfam" id="PF02230"/>
    </source>
</evidence>
<keyword evidence="5" id="KW-1185">Reference proteome</keyword>
<proteinExistence type="inferred from homology"/>
<dbReference type="Proteomes" id="UP001492380">
    <property type="component" value="Unassembled WGS sequence"/>
</dbReference>
<comment type="similarity">
    <text evidence="1">Belongs to the AB hydrolase superfamily. AB hydrolase 2 family.</text>
</comment>
<evidence type="ECO:0000313" key="5">
    <source>
        <dbReference type="Proteomes" id="UP001492380"/>
    </source>
</evidence>
<comment type="caution">
    <text evidence="4">The sequence shown here is derived from an EMBL/GenBank/DDBJ whole genome shotgun (WGS) entry which is preliminary data.</text>
</comment>
<feature type="region of interest" description="Disordered" evidence="2">
    <location>
        <begin position="58"/>
        <end position="81"/>
    </location>
</feature>
<organism evidence="4 5">
    <name type="scientific">Phyllosticta capitalensis</name>
    <dbReference type="NCBI Taxonomy" id="121624"/>
    <lineage>
        <taxon>Eukaryota</taxon>
        <taxon>Fungi</taxon>
        <taxon>Dikarya</taxon>
        <taxon>Ascomycota</taxon>
        <taxon>Pezizomycotina</taxon>
        <taxon>Dothideomycetes</taxon>
        <taxon>Dothideomycetes incertae sedis</taxon>
        <taxon>Botryosphaeriales</taxon>
        <taxon>Phyllostictaceae</taxon>
        <taxon>Phyllosticta</taxon>
    </lineage>
</organism>
<protein>
    <submittedName>
        <fullName evidence="4">Alpha/Beta hydrolase protein</fullName>
    </submittedName>
</protein>
<dbReference type="InterPro" id="IPR050565">
    <property type="entry name" value="LYPA1-2/EST-like"/>
</dbReference>
<dbReference type="PANTHER" id="PTHR10655:SF63">
    <property type="entry name" value="PHOSPHOLIPASE_CARBOXYLESTERASE_THIOESTERASE DOMAIN-CONTAINING PROTEIN"/>
    <property type="match status" value="1"/>
</dbReference>
<dbReference type="Pfam" id="PF02230">
    <property type="entry name" value="Abhydrolase_2"/>
    <property type="match status" value="1"/>
</dbReference>
<feature type="region of interest" description="Disordered" evidence="2">
    <location>
        <begin position="219"/>
        <end position="244"/>
    </location>
</feature>
<feature type="domain" description="Phospholipase/carboxylesterase/thioesterase" evidence="3">
    <location>
        <begin position="87"/>
        <end position="171"/>
    </location>
</feature>
<evidence type="ECO:0000256" key="1">
    <source>
        <dbReference type="ARBA" id="ARBA00006499"/>
    </source>
</evidence>
<reference evidence="4 5" key="1">
    <citation type="submission" date="2024-04" db="EMBL/GenBank/DDBJ databases">
        <title>Phyllosticta paracitricarpa is synonymous to the EU quarantine fungus P. citricarpa based on phylogenomic analyses.</title>
        <authorList>
            <consortium name="Lawrence Berkeley National Laboratory"/>
            <person name="Van Ingen-Buijs V.A."/>
            <person name="Van Westerhoven A.C."/>
            <person name="Haridas S."/>
            <person name="Skiadas P."/>
            <person name="Martin F."/>
            <person name="Groenewald J.Z."/>
            <person name="Crous P.W."/>
            <person name="Seidl M.F."/>
        </authorList>
    </citation>
    <scope>NUCLEOTIDE SEQUENCE [LARGE SCALE GENOMIC DNA]</scope>
    <source>
        <strain evidence="4 5">CBS 123374</strain>
    </source>
</reference>
<accession>A0ABR1YTA3</accession>
<gene>
    <name evidence="4" type="ORF">HDK90DRAFT_509858</name>
</gene>
<keyword evidence="4" id="KW-0378">Hydrolase</keyword>
<name>A0ABR1YTA3_9PEZI</name>
<dbReference type="PANTHER" id="PTHR10655">
    <property type="entry name" value="LYSOPHOSPHOLIPASE-RELATED"/>
    <property type="match status" value="1"/>
</dbReference>
<dbReference type="Gene3D" id="3.40.50.1820">
    <property type="entry name" value="alpha/beta hydrolase"/>
    <property type="match status" value="1"/>
</dbReference>
<dbReference type="EMBL" id="JBBWRZ010000004">
    <property type="protein sequence ID" value="KAK8238211.1"/>
    <property type="molecule type" value="Genomic_DNA"/>
</dbReference>
<dbReference type="InterPro" id="IPR029058">
    <property type="entry name" value="AB_hydrolase_fold"/>
</dbReference>
<feature type="region of interest" description="Disordered" evidence="2">
    <location>
        <begin position="1"/>
        <end position="31"/>
    </location>
</feature>
<feature type="compositionally biased region" description="Polar residues" evidence="2">
    <location>
        <begin position="70"/>
        <end position="80"/>
    </location>
</feature>
<sequence length="344" mass="37733">MVHDTLPSGPQIIQPPPPPPTDPFIVPPANATGRHTHTIIVLHGRGDTGRGFGPSFIGARTSSLHHDNSDGTTRSNSGGSKNLVDHLGTTRFVFPTAPLSTPRFGKTPRLNQWFDNFSLADPSLRQEEQRAGLSATSADLAHLVRREARLVGGLDRVVVGGLSQGCAAALVFFLGFHHHGDEGEEEEEEEEEEALQEDALGGFFGMSGWLPFAGELDPRKWREGEGEGAPENDTTAEEVEPDCVMPKRQTKAADKAREITRLPPLPSLGPAESPAFARTPIFIGHGRHDDLVSMRLGEQARDVLLTLGCDVRWEDYDEGHWWREPEQMDHLVEFLRDVVGVETT</sequence>